<dbReference type="EMBL" id="GBXM01094125">
    <property type="protein sequence ID" value="JAH14452.1"/>
    <property type="molecule type" value="Transcribed_RNA"/>
</dbReference>
<protein>
    <submittedName>
        <fullName evidence="1">Uncharacterized protein</fullName>
    </submittedName>
</protein>
<accession>A0A0E9QD67</accession>
<dbReference type="AlphaFoldDB" id="A0A0E9QD67"/>
<sequence length="27" mass="2933">MNIVASEKEETMNSLFCECLAAPEEGS</sequence>
<organism evidence="1">
    <name type="scientific">Anguilla anguilla</name>
    <name type="common">European freshwater eel</name>
    <name type="synonym">Muraena anguilla</name>
    <dbReference type="NCBI Taxonomy" id="7936"/>
    <lineage>
        <taxon>Eukaryota</taxon>
        <taxon>Metazoa</taxon>
        <taxon>Chordata</taxon>
        <taxon>Craniata</taxon>
        <taxon>Vertebrata</taxon>
        <taxon>Euteleostomi</taxon>
        <taxon>Actinopterygii</taxon>
        <taxon>Neopterygii</taxon>
        <taxon>Teleostei</taxon>
        <taxon>Anguilliformes</taxon>
        <taxon>Anguillidae</taxon>
        <taxon>Anguilla</taxon>
    </lineage>
</organism>
<name>A0A0E9QD67_ANGAN</name>
<proteinExistence type="predicted"/>
<reference evidence="1" key="2">
    <citation type="journal article" date="2015" name="Fish Shellfish Immunol.">
        <title>Early steps in the European eel (Anguilla anguilla)-Vibrio vulnificus interaction in the gills: Role of the RtxA13 toxin.</title>
        <authorList>
            <person name="Callol A."/>
            <person name="Pajuelo D."/>
            <person name="Ebbesson L."/>
            <person name="Teles M."/>
            <person name="MacKenzie S."/>
            <person name="Amaro C."/>
        </authorList>
    </citation>
    <scope>NUCLEOTIDE SEQUENCE</scope>
</reference>
<evidence type="ECO:0000313" key="1">
    <source>
        <dbReference type="EMBL" id="JAH14452.1"/>
    </source>
</evidence>
<reference evidence="1" key="1">
    <citation type="submission" date="2014-11" db="EMBL/GenBank/DDBJ databases">
        <authorList>
            <person name="Amaro Gonzalez C."/>
        </authorList>
    </citation>
    <scope>NUCLEOTIDE SEQUENCE</scope>
</reference>